<dbReference type="Gene3D" id="1.10.3720.10">
    <property type="entry name" value="MetI-like"/>
    <property type="match status" value="1"/>
</dbReference>
<keyword evidence="8 10" id="KW-1133">Transmembrane helix</keyword>
<sequence length="271" mass="28027">MIDLARSGRRVVRVVVQAPPAEEVRFLAAAGCPSRSWRPPRDGADPDDWAAIQLSLKVALAATALGLPLALATALAQARGRFAVRVLLDVLVTLPLVLPPVATGYGLLLLFGRRGLIGEALEKVGIVFAFDWTGAALAAGIMAFPLMVRPMRLAIEALDKEVDEVARTLGAPPLVRFFRITLPLALPGVAAGAILGFAKALGEFGATITFVAAIPGETLTLPAAIYGATQSPGDEARAGMLCLVAAAIAVGAVLVSDLVGRLATRTSRGAL</sequence>
<dbReference type="NCBIfam" id="NF006939">
    <property type="entry name" value="PRK09421.1"/>
    <property type="match status" value="1"/>
</dbReference>
<dbReference type="Pfam" id="PF00528">
    <property type="entry name" value="BPD_transp_1"/>
    <property type="match status" value="1"/>
</dbReference>
<feature type="transmembrane region" description="Helical" evidence="10">
    <location>
        <begin position="90"/>
        <end position="112"/>
    </location>
</feature>
<evidence type="ECO:0000256" key="9">
    <source>
        <dbReference type="ARBA" id="ARBA00023136"/>
    </source>
</evidence>
<reference evidence="13" key="1">
    <citation type="submission" date="2021-01" db="EMBL/GenBank/DDBJ databases">
        <title>Genome sequence of Phenylobacterium sp. 20VBR1 isolated from a valley glaceir, Ny-Alesund, Svalbard.</title>
        <authorList>
            <person name="Thomas F.A."/>
            <person name="Krishnan K.P."/>
            <person name="Sinha R.K."/>
        </authorList>
    </citation>
    <scope>NUCLEOTIDE SEQUENCE</scope>
    <source>
        <strain evidence="13">20VBR1</strain>
    </source>
</reference>
<evidence type="ECO:0000256" key="4">
    <source>
        <dbReference type="ARBA" id="ARBA00022448"/>
    </source>
</evidence>
<proteinExistence type="inferred from homology"/>
<comment type="subcellular location">
    <subcellularLocation>
        <location evidence="11">Cell inner membrane</location>
        <topology evidence="11">Multi-pass membrane protein</topology>
    </subcellularLocation>
    <subcellularLocation>
        <location evidence="2 10">Cell membrane</location>
        <topology evidence="2 10">Multi-pass membrane protein</topology>
    </subcellularLocation>
</comment>
<name>A0A974P600_9CAUL</name>
<evidence type="ECO:0000256" key="10">
    <source>
        <dbReference type="RuleBase" id="RU363032"/>
    </source>
</evidence>
<keyword evidence="7 10" id="KW-0812">Transmembrane</keyword>
<accession>A0A974P600</accession>
<dbReference type="InterPro" id="IPR035906">
    <property type="entry name" value="MetI-like_sf"/>
</dbReference>
<evidence type="ECO:0000256" key="1">
    <source>
        <dbReference type="ARBA" id="ARBA00002949"/>
    </source>
</evidence>
<evidence type="ECO:0000256" key="11">
    <source>
        <dbReference type="RuleBase" id="RU365097"/>
    </source>
</evidence>
<organism evidence="13">
    <name type="scientific">Phenylobacterium glaciei</name>
    <dbReference type="NCBI Taxonomy" id="2803784"/>
    <lineage>
        <taxon>Bacteria</taxon>
        <taxon>Pseudomonadati</taxon>
        <taxon>Pseudomonadota</taxon>
        <taxon>Alphaproteobacteria</taxon>
        <taxon>Caulobacterales</taxon>
        <taxon>Caulobacteraceae</taxon>
        <taxon>Phenylobacterium</taxon>
    </lineage>
</organism>
<evidence type="ECO:0000256" key="5">
    <source>
        <dbReference type="ARBA" id="ARBA00022475"/>
    </source>
</evidence>
<keyword evidence="5" id="KW-1003">Cell membrane</keyword>
<dbReference type="CDD" id="cd06261">
    <property type="entry name" value="TM_PBP2"/>
    <property type="match status" value="1"/>
</dbReference>
<evidence type="ECO:0000259" key="12">
    <source>
        <dbReference type="PROSITE" id="PS50928"/>
    </source>
</evidence>
<evidence type="ECO:0000256" key="8">
    <source>
        <dbReference type="ARBA" id="ARBA00022989"/>
    </source>
</evidence>
<keyword evidence="6 11" id="KW-0500">Molybdenum</keyword>
<dbReference type="NCBIfam" id="TIGR02141">
    <property type="entry name" value="modB_ABC"/>
    <property type="match status" value="1"/>
</dbReference>
<dbReference type="PANTHER" id="PTHR30183:SF3">
    <property type="entry name" value="MOLYBDENUM TRANSPORT SYSTEM PERMEASE PROTEIN MODB"/>
    <property type="match status" value="1"/>
</dbReference>
<feature type="transmembrane region" description="Helical" evidence="10">
    <location>
        <begin position="58"/>
        <end position="78"/>
    </location>
</feature>
<feature type="domain" description="ABC transmembrane type-1" evidence="12">
    <location>
        <begin position="52"/>
        <end position="259"/>
    </location>
</feature>
<feature type="transmembrane region" description="Helical" evidence="10">
    <location>
        <begin position="124"/>
        <end position="148"/>
    </location>
</feature>
<evidence type="ECO:0000313" key="13">
    <source>
        <dbReference type="EMBL" id="QQZ51861.1"/>
    </source>
</evidence>
<keyword evidence="11" id="KW-0997">Cell inner membrane</keyword>
<feature type="transmembrane region" description="Helical" evidence="10">
    <location>
        <begin position="204"/>
        <end position="226"/>
    </location>
</feature>
<evidence type="ECO:0000256" key="7">
    <source>
        <dbReference type="ARBA" id="ARBA00022692"/>
    </source>
</evidence>
<evidence type="ECO:0000256" key="6">
    <source>
        <dbReference type="ARBA" id="ARBA00022505"/>
    </source>
</evidence>
<dbReference type="SUPFAM" id="SSF161098">
    <property type="entry name" value="MetI-like"/>
    <property type="match status" value="1"/>
</dbReference>
<evidence type="ECO:0000256" key="3">
    <source>
        <dbReference type="ARBA" id="ARBA00007069"/>
    </source>
</evidence>
<dbReference type="GO" id="GO:0015098">
    <property type="term" value="F:molybdate ion transmembrane transporter activity"/>
    <property type="evidence" value="ECO:0007669"/>
    <property type="project" value="UniProtKB-UniRule"/>
</dbReference>
<dbReference type="EMBL" id="CP068570">
    <property type="protein sequence ID" value="QQZ51861.1"/>
    <property type="molecule type" value="Genomic_DNA"/>
</dbReference>
<keyword evidence="4 10" id="KW-0813">Transport</keyword>
<dbReference type="InterPro" id="IPR000515">
    <property type="entry name" value="MetI-like"/>
</dbReference>
<dbReference type="GO" id="GO:0005886">
    <property type="term" value="C:plasma membrane"/>
    <property type="evidence" value="ECO:0007669"/>
    <property type="project" value="UniProtKB-SubCell"/>
</dbReference>
<dbReference type="InterPro" id="IPR011867">
    <property type="entry name" value="ModB_ABC"/>
</dbReference>
<feature type="transmembrane region" description="Helical" evidence="10">
    <location>
        <begin position="177"/>
        <end position="197"/>
    </location>
</feature>
<dbReference type="PANTHER" id="PTHR30183">
    <property type="entry name" value="MOLYBDENUM TRANSPORT SYSTEM PERMEASE PROTEIN MODB"/>
    <property type="match status" value="1"/>
</dbReference>
<protein>
    <recommendedName>
        <fullName evidence="11">Molybdenum transport system permease</fullName>
    </recommendedName>
</protein>
<comment type="similarity">
    <text evidence="3 11">Belongs to the binding-protein-dependent transport system permease family. CysTW subfamily.</text>
</comment>
<dbReference type="AlphaFoldDB" id="A0A974P600"/>
<gene>
    <name evidence="13" type="primary">modB</name>
    <name evidence="13" type="ORF">JKL49_00480</name>
</gene>
<evidence type="ECO:0000256" key="2">
    <source>
        <dbReference type="ARBA" id="ARBA00004651"/>
    </source>
</evidence>
<comment type="function">
    <text evidence="1 11">Part of the binding-protein-dependent transport system for molybdenum; probably responsible for the translocation of the substrate across the membrane.</text>
</comment>
<feature type="transmembrane region" description="Helical" evidence="10">
    <location>
        <begin position="238"/>
        <end position="259"/>
    </location>
</feature>
<dbReference type="PROSITE" id="PS50928">
    <property type="entry name" value="ABC_TM1"/>
    <property type="match status" value="1"/>
</dbReference>
<keyword evidence="9 10" id="KW-0472">Membrane</keyword>